<evidence type="ECO:0000313" key="2">
    <source>
        <dbReference type="Proteomes" id="UP000054279"/>
    </source>
</evidence>
<keyword evidence="2" id="KW-1185">Reference proteome</keyword>
<reference evidence="1 2" key="1">
    <citation type="submission" date="2014-06" db="EMBL/GenBank/DDBJ databases">
        <title>Evolutionary Origins and Diversification of the Mycorrhizal Mutualists.</title>
        <authorList>
            <consortium name="DOE Joint Genome Institute"/>
            <consortium name="Mycorrhizal Genomics Consortium"/>
            <person name="Kohler A."/>
            <person name="Kuo A."/>
            <person name="Nagy L.G."/>
            <person name="Floudas D."/>
            <person name="Copeland A."/>
            <person name="Barry K.W."/>
            <person name="Cichocki N."/>
            <person name="Veneault-Fourrey C."/>
            <person name="LaButti K."/>
            <person name="Lindquist E.A."/>
            <person name="Lipzen A."/>
            <person name="Lundell T."/>
            <person name="Morin E."/>
            <person name="Murat C."/>
            <person name="Riley R."/>
            <person name="Ohm R."/>
            <person name="Sun H."/>
            <person name="Tunlid A."/>
            <person name="Henrissat B."/>
            <person name="Grigoriev I.V."/>
            <person name="Hibbett D.S."/>
            <person name="Martin F."/>
        </authorList>
    </citation>
    <scope>NUCLEOTIDE SEQUENCE [LARGE SCALE GENOMIC DNA]</scope>
    <source>
        <strain evidence="1 2">SS14</strain>
    </source>
</reference>
<dbReference type="HOGENOM" id="CLU_1215460_0_0_1"/>
<sequence length="228" mass="25965">MYISVFRALPSNLLDEIIDSVEDPDDLFALSLCSDSRFFTSKIQSSISTRLLYCEISSLIPWAALSNFPQYAHYFESLHTLHLYDPLLSPTSKSVLPVLLPSIIPHHITQTCAMKTFLNILNKFFALKSFRVTSNPFSTLPVRPLGTSTSYLEEVICALTQSSSLKTVVIWEESFIPLVNRAVRYIFYNYAMCGILTYHHVDASSKQHGGHPLLHTFHQQLQQFPLQY</sequence>
<dbReference type="AlphaFoldDB" id="A0A0C9UDZ8"/>
<gene>
    <name evidence="1" type="ORF">M422DRAFT_56857</name>
</gene>
<organism evidence="1 2">
    <name type="scientific">Sphaerobolus stellatus (strain SS14)</name>
    <dbReference type="NCBI Taxonomy" id="990650"/>
    <lineage>
        <taxon>Eukaryota</taxon>
        <taxon>Fungi</taxon>
        <taxon>Dikarya</taxon>
        <taxon>Basidiomycota</taxon>
        <taxon>Agaricomycotina</taxon>
        <taxon>Agaricomycetes</taxon>
        <taxon>Phallomycetidae</taxon>
        <taxon>Geastrales</taxon>
        <taxon>Sphaerobolaceae</taxon>
        <taxon>Sphaerobolus</taxon>
    </lineage>
</organism>
<dbReference type="Proteomes" id="UP000054279">
    <property type="component" value="Unassembled WGS sequence"/>
</dbReference>
<name>A0A0C9UDZ8_SPHS4</name>
<evidence type="ECO:0000313" key="1">
    <source>
        <dbReference type="EMBL" id="KIJ23370.1"/>
    </source>
</evidence>
<protein>
    <recommendedName>
        <fullName evidence="3">F-box domain-containing protein</fullName>
    </recommendedName>
</protein>
<evidence type="ECO:0008006" key="3">
    <source>
        <dbReference type="Google" id="ProtNLM"/>
    </source>
</evidence>
<proteinExistence type="predicted"/>
<dbReference type="EMBL" id="KN837703">
    <property type="protein sequence ID" value="KIJ23370.1"/>
    <property type="molecule type" value="Genomic_DNA"/>
</dbReference>
<accession>A0A0C9UDZ8</accession>